<name>A0ABP1B0I3_9BRYO</name>
<dbReference type="PANTHER" id="PTHR32487:SF0">
    <property type="entry name" value="3-OXO-DELTA(4,5)-STEROID 5-BETA-REDUCTASE"/>
    <property type="match status" value="1"/>
</dbReference>
<gene>
    <name evidence="2" type="ORF">CSSPJE1EN2_LOCUS11355</name>
</gene>
<dbReference type="Proteomes" id="UP001497522">
    <property type="component" value="Chromosome 18"/>
</dbReference>
<dbReference type="Gene3D" id="3.40.50.720">
    <property type="entry name" value="NAD(P)-binding Rossmann-like Domain"/>
    <property type="match status" value="1"/>
</dbReference>
<dbReference type="Pfam" id="PF22917">
    <property type="entry name" value="PRISE"/>
    <property type="match status" value="1"/>
</dbReference>
<accession>A0ABP1B0I3</accession>
<dbReference type="EMBL" id="OZ023719">
    <property type="protein sequence ID" value="CAK9868396.1"/>
    <property type="molecule type" value="Genomic_DNA"/>
</dbReference>
<feature type="domain" description="PRISE-like Rossmann-fold" evidence="1">
    <location>
        <begin position="111"/>
        <end position="412"/>
    </location>
</feature>
<keyword evidence="3" id="KW-1185">Reference proteome</keyword>
<evidence type="ECO:0000259" key="1">
    <source>
        <dbReference type="Pfam" id="PF22917"/>
    </source>
</evidence>
<reference evidence="2" key="1">
    <citation type="submission" date="2024-03" db="EMBL/GenBank/DDBJ databases">
        <authorList>
            <consortium name="ELIXIR-Norway"/>
            <consortium name="Elixir Norway"/>
        </authorList>
    </citation>
    <scope>NUCLEOTIDE SEQUENCE</scope>
</reference>
<dbReference type="SUPFAM" id="SSF51735">
    <property type="entry name" value="NAD(P)-binding Rossmann-fold domains"/>
    <property type="match status" value="1"/>
</dbReference>
<protein>
    <recommendedName>
        <fullName evidence="1">PRISE-like Rossmann-fold domain-containing protein</fullName>
    </recommendedName>
</protein>
<sequence length="412" mass="46353">MNKSREHGFLGWCDTEKSFLSAIDKARANKVQGRGGTSSAGGEEVETPKVALIAGVTGIVGNSLAGQLAEEDAPGGPWKVYGVASRPKPDWLKQTNLEYIQCNLLDREQTLAKLSPLHDVTHIFYVTWVSRSTEEENCKDNGAMLHNVLDGLLPNAKHLEHIVLQTGGKHYTGPFEYFGKVGIPDPPFREDYPRLPCPNFYHTLEDIVFETVKQKKQGLTYSIHRPTVIFGFAAGNLMNMVSTLAVYASICKYENKPLVYPGNCITWDHLFDASAADLIAEQEIWASLDPKGKNEPFNSSNGDVYKWKQLWYLLADKYGLEVPEYKGVATSLEELMKGKEQVWERIVHENGLHPLKLEEVGHWWFADLILNQPFENVSSMNKSREHGFLGWRDSEKSFLSAIDKARENKVVP</sequence>
<dbReference type="CDD" id="cd08948">
    <property type="entry name" value="5beta-POR_like_SDR_a"/>
    <property type="match status" value="1"/>
</dbReference>
<dbReference type="InterPro" id="IPR055222">
    <property type="entry name" value="PRISE-like_Rossmann-fold"/>
</dbReference>
<organism evidence="2 3">
    <name type="scientific">Sphagnum jensenii</name>
    <dbReference type="NCBI Taxonomy" id="128206"/>
    <lineage>
        <taxon>Eukaryota</taxon>
        <taxon>Viridiplantae</taxon>
        <taxon>Streptophyta</taxon>
        <taxon>Embryophyta</taxon>
        <taxon>Bryophyta</taxon>
        <taxon>Sphagnophytina</taxon>
        <taxon>Sphagnopsida</taxon>
        <taxon>Sphagnales</taxon>
        <taxon>Sphagnaceae</taxon>
        <taxon>Sphagnum</taxon>
    </lineage>
</organism>
<proteinExistence type="predicted"/>
<evidence type="ECO:0000313" key="2">
    <source>
        <dbReference type="EMBL" id="CAK9868396.1"/>
    </source>
</evidence>
<dbReference type="InterPro" id="IPR036291">
    <property type="entry name" value="NAD(P)-bd_dom_sf"/>
</dbReference>
<dbReference type="PANTHER" id="PTHR32487">
    <property type="entry name" value="3-OXO-DELTA(4,5)-STEROID 5-BETA-REDUCTASE"/>
    <property type="match status" value="1"/>
</dbReference>
<evidence type="ECO:0000313" key="3">
    <source>
        <dbReference type="Proteomes" id="UP001497522"/>
    </source>
</evidence>